<protein>
    <submittedName>
        <fullName evidence="4">Bromodomain-containing protein</fullName>
    </submittedName>
</protein>
<evidence type="ECO:0000259" key="3">
    <source>
        <dbReference type="Pfam" id="PF00439"/>
    </source>
</evidence>
<dbReference type="InterPro" id="IPR036427">
    <property type="entry name" value="Bromodomain-like_sf"/>
</dbReference>
<evidence type="ECO:0000256" key="1">
    <source>
        <dbReference type="ARBA" id="ARBA00023117"/>
    </source>
</evidence>
<sequence length="343" mass="38908">MYSPLIHWLKDPPTPDVLAAIQEIMQRRHLSDLFGEPVLVTLAPNPEICRQYRNCIPHPCSFREVRENLAASKYPQLGMIIYHLLLIVHNSIVFNKDPKLKIEVACSEKHATPVLRATRLLYESVVKLFMKYLPEAQTMKLDIKYYDSVYASIQKHYSCAVKDPTPPKLQLRPTKATSSEMIRSTSPSAGKEKELRSGEPVLKSRRTSGSTHHAHDGSRASLHNLEPSSTNTMGESRLKQTKLTVEKEKVDTLQSQNLFYQPEFPEPSLGTSLSTPHRCLLLYACVQRFKEMTSEVAEATLNRIRSRLSLDPSITDIDLATLCKNDTELVKVRNLIFATHSRS</sequence>
<dbReference type="EMBL" id="VDLU01000001">
    <property type="protein sequence ID" value="TNJ29684.1"/>
    <property type="molecule type" value="Genomic_DNA"/>
</dbReference>
<dbReference type="Pfam" id="PF00439">
    <property type="entry name" value="Bromodomain"/>
    <property type="match status" value="1"/>
</dbReference>
<feature type="domain" description="Bromo" evidence="3">
    <location>
        <begin position="19"/>
        <end position="98"/>
    </location>
</feature>
<dbReference type="AlphaFoldDB" id="A0A4Z1SV61"/>
<evidence type="ECO:0000313" key="5">
    <source>
        <dbReference type="Proteomes" id="UP000315496"/>
    </source>
</evidence>
<dbReference type="Proteomes" id="UP000315496">
    <property type="component" value="Chromosome 1"/>
</dbReference>
<organism evidence="4 5">
    <name type="scientific">Giardia muris</name>
    <dbReference type="NCBI Taxonomy" id="5742"/>
    <lineage>
        <taxon>Eukaryota</taxon>
        <taxon>Metamonada</taxon>
        <taxon>Diplomonadida</taxon>
        <taxon>Hexamitidae</taxon>
        <taxon>Giardiinae</taxon>
        <taxon>Giardia</taxon>
    </lineage>
</organism>
<gene>
    <name evidence="4" type="ORF">GMRT_16337</name>
</gene>
<dbReference type="VEuPathDB" id="GiardiaDB:GMRT_16337"/>
<evidence type="ECO:0000256" key="2">
    <source>
        <dbReference type="SAM" id="MobiDB-lite"/>
    </source>
</evidence>
<dbReference type="Gene3D" id="1.20.920.10">
    <property type="entry name" value="Bromodomain-like"/>
    <property type="match status" value="1"/>
</dbReference>
<accession>A0A4Z1SV61</accession>
<keyword evidence="5" id="KW-1185">Reference proteome</keyword>
<keyword evidence="1" id="KW-0103">Bromodomain</keyword>
<feature type="region of interest" description="Disordered" evidence="2">
    <location>
        <begin position="164"/>
        <end position="241"/>
    </location>
</feature>
<comment type="caution">
    <text evidence="4">The sequence shown here is derived from an EMBL/GenBank/DDBJ whole genome shotgun (WGS) entry which is preliminary data.</text>
</comment>
<dbReference type="SUPFAM" id="SSF47370">
    <property type="entry name" value="Bromodomain"/>
    <property type="match status" value="1"/>
</dbReference>
<reference evidence="4 5" key="1">
    <citation type="submission" date="2019-05" db="EMBL/GenBank/DDBJ databases">
        <title>The compact genome of Giardia muris reveals important steps in the evolution of intestinal protozoan parasites.</title>
        <authorList>
            <person name="Xu F."/>
            <person name="Jimenez-Gonzalez A."/>
            <person name="Einarsson E."/>
            <person name="Astvaldsson A."/>
            <person name="Peirasmaki D."/>
            <person name="Eckmann L."/>
            <person name="Andersson J.O."/>
            <person name="Svard S.G."/>
            <person name="Jerlstrom-Hultqvist J."/>
        </authorList>
    </citation>
    <scope>NUCLEOTIDE SEQUENCE [LARGE SCALE GENOMIC DNA]</scope>
    <source>
        <strain evidence="4 5">Roberts-Thomson</strain>
    </source>
</reference>
<proteinExistence type="predicted"/>
<dbReference type="InterPro" id="IPR001487">
    <property type="entry name" value="Bromodomain"/>
</dbReference>
<dbReference type="CDD" id="cd04369">
    <property type="entry name" value="Bromodomain"/>
    <property type="match status" value="1"/>
</dbReference>
<feature type="compositionally biased region" description="Polar residues" evidence="2">
    <location>
        <begin position="175"/>
        <end position="188"/>
    </location>
</feature>
<evidence type="ECO:0000313" key="4">
    <source>
        <dbReference type="EMBL" id="TNJ29684.1"/>
    </source>
</evidence>
<name>A0A4Z1SV61_GIAMU</name>